<dbReference type="PIRSF" id="PIRSF000303">
    <property type="entry name" value="Glutathion_perox"/>
    <property type="match status" value="1"/>
</dbReference>
<dbReference type="GO" id="GO:0004601">
    <property type="term" value="F:peroxidase activity"/>
    <property type="evidence" value="ECO:0007669"/>
    <property type="project" value="UniProtKB-KW"/>
</dbReference>
<evidence type="ECO:0000256" key="4">
    <source>
        <dbReference type="PIRSR" id="PIRSR000303-1"/>
    </source>
</evidence>
<dbReference type="GO" id="GO:0034599">
    <property type="term" value="P:cellular response to oxidative stress"/>
    <property type="evidence" value="ECO:0007669"/>
    <property type="project" value="TreeGrafter"/>
</dbReference>
<proteinExistence type="inferred from homology"/>
<dbReference type="SUPFAM" id="SSF52833">
    <property type="entry name" value="Thioredoxin-like"/>
    <property type="match status" value="1"/>
</dbReference>
<dbReference type="OrthoDB" id="9789406at2"/>
<dbReference type="PANTHER" id="PTHR11592:SF78">
    <property type="entry name" value="GLUTATHIONE PEROXIDASE"/>
    <property type="match status" value="1"/>
</dbReference>
<dbReference type="PROSITE" id="PS00460">
    <property type="entry name" value="GLUTATHIONE_PEROXID_1"/>
    <property type="match status" value="1"/>
</dbReference>
<name>A0A1H0VY25_9BACI</name>
<accession>A0A1H0VY25</accession>
<evidence type="ECO:0000256" key="5">
    <source>
        <dbReference type="RuleBase" id="RU000499"/>
    </source>
</evidence>
<evidence type="ECO:0000256" key="1">
    <source>
        <dbReference type="ARBA" id="ARBA00006926"/>
    </source>
</evidence>
<evidence type="ECO:0000256" key="3">
    <source>
        <dbReference type="ARBA" id="ARBA00023002"/>
    </source>
</evidence>
<dbReference type="PRINTS" id="PR01011">
    <property type="entry name" value="GLUTPROXDASE"/>
</dbReference>
<dbReference type="Gene3D" id="3.40.30.10">
    <property type="entry name" value="Glutaredoxin"/>
    <property type="match status" value="1"/>
</dbReference>
<dbReference type="STRING" id="930152.SAMN05216565_10849"/>
<dbReference type="EMBL" id="FNJU01000008">
    <property type="protein sequence ID" value="SDP83138.1"/>
    <property type="molecule type" value="Genomic_DNA"/>
</dbReference>
<evidence type="ECO:0000313" key="6">
    <source>
        <dbReference type="EMBL" id="SDP83138.1"/>
    </source>
</evidence>
<gene>
    <name evidence="6" type="ORF">SAMN05216565_10849</name>
</gene>
<keyword evidence="3 5" id="KW-0560">Oxidoreductase</keyword>
<protein>
    <recommendedName>
        <fullName evidence="5">Glutathione peroxidase</fullName>
    </recommendedName>
</protein>
<evidence type="ECO:0000313" key="7">
    <source>
        <dbReference type="Proteomes" id="UP000199159"/>
    </source>
</evidence>
<dbReference type="Pfam" id="PF00255">
    <property type="entry name" value="GSHPx"/>
    <property type="match status" value="1"/>
</dbReference>
<dbReference type="RefSeq" id="WP_090856181.1">
    <property type="nucleotide sequence ID" value="NZ_FNJU01000008.1"/>
</dbReference>
<keyword evidence="7" id="KW-1185">Reference proteome</keyword>
<organism evidence="6 7">
    <name type="scientific">Litchfieldia salsa</name>
    <dbReference type="NCBI Taxonomy" id="930152"/>
    <lineage>
        <taxon>Bacteria</taxon>
        <taxon>Bacillati</taxon>
        <taxon>Bacillota</taxon>
        <taxon>Bacilli</taxon>
        <taxon>Bacillales</taxon>
        <taxon>Bacillaceae</taxon>
        <taxon>Litchfieldia</taxon>
    </lineage>
</organism>
<feature type="active site" evidence="4">
    <location>
        <position position="36"/>
    </location>
</feature>
<dbReference type="FunFam" id="3.40.30.10:FF:000010">
    <property type="entry name" value="Glutathione peroxidase"/>
    <property type="match status" value="1"/>
</dbReference>
<dbReference type="PROSITE" id="PS51355">
    <property type="entry name" value="GLUTATHIONE_PEROXID_3"/>
    <property type="match status" value="1"/>
</dbReference>
<dbReference type="InterPro" id="IPR029759">
    <property type="entry name" value="GPX_AS"/>
</dbReference>
<evidence type="ECO:0000256" key="2">
    <source>
        <dbReference type="ARBA" id="ARBA00022559"/>
    </source>
</evidence>
<dbReference type="PANTHER" id="PTHR11592">
    <property type="entry name" value="GLUTATHIONE PEROXIDASE"/>
    <property type="match status" value="1"/>
</dbReference>
<keyword evidence="2 5" id="KW-0575">Peroxidase</keyword>
<dbReference type="Proteomes" id="UP000199159">
    <property type="component" value="Unassembled WGS sequence"/>
</dbReference>
<dbReference type="InterPro" id="IPR036249">
    <property type="entry name" value="Thioredoxin-like_sf"/>
</dbReference>
<reference evidence="7" key="1">
    <citation type="submission" date="2016-10" db="EMBL/GenBank/DDBJ databases">
        <authorList>
            <person name="Varghese N."/>
            <person name="Submissions S."/>
        </authorList>
    </citation>
    <scope>NUCLEOTIDE SEQUENCE [LARGE SCALE GENOMIC DNA]</scope>
    <source>
        <strain evidence="7">IBRC-M10078</strain>
    </source>
</reference>
<dbReference type="AlphaFoldDB" id="A0A1H0VY25"/>
<dbReference type="CDD" id="cd00340">
    <property type="entry name" value="GSH_Peroxidase"/>
    <property type="match status" value="1"/>
</dbReference>
<dbReference type="InterPro" id="IPR000889">
    <property type="entry name" value="Glutathione_peroxidase"/>
</dbReference>
<sequence>MKTVYDFTVKLKNGQEQSLKEYEGKPLIIVNTASKCGLTPQFKGLQDLYEKYNDQGLEILGFPCDQFNNQEFDNIEETTQFCQMNYGVTFPIFAKVDVNGNNADPLFAYLKDQKKGLLAKAIKWNFTKFLIDENGQVIERYSPTTQPEKIEEDLLKLNVINK</sequence>
<comment type="similarity">
    <text evidence="1 5">Belongs to the glutathione peroxidase family.</text>
</comment>